<keyword evidence="1" id="KW-0812">Transmembrane</keyword>
<evidence type="ECO:0000313" key="3">
    <source>
        <dbReference type="Proteomes" id="UP000184267"/>
    </source>
</evidence>
<accession>A0A1M2VQ18</accession>
<evidence type="ECO:0008006" key="4">
    <source>
        <dbReference type="Google" id="ProtNLM"/>
    </source>
</evidence>
<feature type="transmembrane region" description="Helical" evidence="1">
    <location>
        <begin position="6"/>
        <end position="29"/>
    </location>
</feature>
<dbReference type="Proteomes" id="UP000184267">
    <property type="component" value="Unassembled WGS sequence"/>
</dbReference>
<dbReference type="OrthoDB" id="2755213at2759"/>
<protein>
    <recommendedName>
        <fullName evidence="4">Transmembrane protein</fullName>
    </recommendedName>
</protein>
<evidence type="ECO:0000313" key="2">
    <source>
        <dbReference type="EMBL" id="OJT09683.1"/>
    </source>
</evidence>
<sequence>MRISWILVLSATFAFVLPFLVIYLPYALFSMYMHDLRTASSSIHIQASMHSVFESATAMLCLVPPVSALAFVCPSIPESKRDSALMLQQVSGAQQAFLDQLTRYAPTPEVFAIVSSIQRAAHFAFVFDGTIALQSGHPQGPEGNRAGGMLSDIHHLSRELLVSLREVGLHVEVAIARVASIQSSVVTGLVVLHNARVYSDHRLRTNPPRFDRIVALFANASSDSAQHVLQEVQRAMSISSNLSSTLDHFRRTAEPARSCAPVSKPLCDTISPLFFRHTPLSSVSDRLALLQVTLQEELDESSREIATPPALTMYPVQAVRAILEAQLRVYRKQLLVLRRTRRFLESGKFGAK</sequence>
<organism evidence="2 3">
    <name type="scientific">Trametes pubescens</name>
    <name type="common">White-rot fungus</name>
    <dbReference type="NCBI Taxonomy" id="154538"/>
    <lineage>
        <taxon>Eukaryota</taxon>
        <taxon>Fungi</taxon>
        <taxon>Dikarya</taxon>
        <taxon>Basidiomycota</taxon>
        <taxon>Agaricomycotina</taxon>
        <taxon>Agaricomycetes</taxon>
        <taxon>Polyporales</taxon>
        <taxon>Polyporaceae</taxon>
        <taxon>Trametes</taxon>
    </lineage>
</organism>
<gene>
    <name evidence="2" type="ORF">TRAPUB_13836</name>
</gene>
<reference evidence="2 3" key="1">
    <citation type="submission" date="2016-10" db="EMBL/GenBank/DDBJ databases">
        <title>Genome sequence of the basidiomycete white-rot fungus Trametes pubescens.</title>
        <authorList>
            <person name="Makela M.R."/>
            <person name="Granchi Z."/>
            <person name="Peng M."/>
            <person name="De Vries R.P."/>
            <person name="Grigoriev I."/>
            <person name="Riley R."/>
            <person name="Hilden K."/>
        </authorList>
    </citation>
    <scope>NUCLEOTIDE SEQUENCE [LARGE SCALE GENOMIC DNA]</scope>
    <source>
        <strain evidence="2 3">FBCC735</strain>
    </source>
</reference>
<keyword evidence="3" id="KW-1185">Reference proteome</keyword>
<evidence type="ECO:0000256" key="1">
    <source>
        <dbReference type="SAM" id="Phobius"/>
    </source>
</evidence>
<dbReference type="AlphaFoldDB" id="A0A1M2VQ18"/>
<dbReference type="EMBL" id="MNAD01000885">
    <property type="protein sequence ID" value="OJT09683.1"/>
    <property type="molecule type" value="Genomic_DNA"/>
</dbReference>
<keyword evidence="1" id="KW-1133">Transmembrane helix</keyword>
<keyword evidence="1" id="KW-0472">Membrane</keyword>
<comment type="caution">
    <text evidence="2">The sequence shown here is derived from an EMBL/GenBank/DDBJ whole genome shotgun (WGS) entry which is preliminary data.</text>
</comment>
<name>A0A1M2VQ18_TRAPU</name>
<proteinExistence type="predicted"/>